<dbReference type="PROSITE" id="PS50006">
    <property type="entry name" value="FHA_DOMAIN"/>
    <property type="match status" value="1"/>
</dbReference>
<comment type="caution">
    <text evidence="7">The sequence shown here is derived from an EMBL/GenBank/DDBJ whole genome shotgun (WGS) entry which is preliminary data.</text>
</comment>
<keyword evidence="1" id="KW-0805">Transcription regulation</keyword>
<gene>
    <name evidence="7" type="ORF">ACFFJ8_00820</name>
</gene>
<dbReference type="InterPro" id="IPR016032">
    <property type="entry name" value="Sig_transdc_resp-reg_C-effctor"/>
</dbReference>
<protein>
    <submittedName>
        <fullName evidence="7">FHA domain-containing protein</fullName>
    </submittedName>
</protein>
<keyword evidence="3" id="KW-0804">Transcription</keyword>
<dbReference type="InterPro" id="IPR008984">
    <property type="entry name" value="SMAD_FHA_dom_sf"/>
</dbReference>
<dbReference type="RefSeq" id="WP_204821873.1">
    <property type="nucleotide sequence ID" value="NZ_JANHOF010000015.1"/>
</dbReference>
<evidence type="ECO:0000259" key="6">
    <source>
        <dbReference type="PROSITE" id="PS51755"/>
    </source>
</evidence>
<dbReference type="InterPro" id="IPR001867">
    <property type="entry name" value="OmpR/PhoB-type_DNA-bd"/>
</dbReference>
<dbReference type="Gene3D" id="1.10.10.10">
    <property type="entry name" value="Winged helix-like DNA-binding domain superfamily/Winged helix DNA-binding domain"/>
    <property type="match status" value="1"/>
</dbReference>
<dbReference type="InterPro" id="IPR000253">
    <property type="entry name" value="FHA_dom"/>
</dbReference>
<dbReference type="PROSITE" id="PS51755">
    <property type="entry name" value="OMPR_PHOB"/>
    <property type="match status" value="1"/>
</dbReference>
<feature type="domain" description="FHA" evidence="5">
    <location>
        <begin position="28"/>
        <end position="80"/>
    </location>
</feature>
<dbReference type="SUPFAM" id="SSF49879">
    <property type="entry name" value="SMAD/FHA domain"/>
    <property type="match status" value="1"/>
</dbReference>
<evidence type="ECO:0000313" key="7">
    <source>
        <dbReference type="EMBL" id="MFC0389909.1"/>
    </source>
</evidence>
<accession>A0ABV6J392</accession>
<dbReference type="Proteomes" id="UP001589818">
    <property type="component" value="Unassembled WGS sequence"/>
</dbReference>
<keyword evidence="8" id="KW-1185">Reference proteome</keyword>
<evidence type="ECO:0000256" key="4">
    <source>
        <dbReference type="PROSITE-ProRule" id="PRU01091"/>
    </source>
</evidence>
<name>A0ABV6J392_9BACL</name>
<sequence length="230" mass="26584">MSLTSCLVVLRGFPFDEGTTLPIQRNNIIIGRKDKQWVPDIGFDNIFISRKQASIFNENGYYYMMDLESKHGSEINGVRLIPCVPTLLRTSDHISFAKGAILLTFSTEMWEETMDYIPSSQQPDLLVEYKMDPVRQTVLLHDQIYHFSNKEYKCLELLASKVHQFVGKDEIIRYVWPERTVLDNVPSVSSEEVNSLLYRLRKKTDNGINIESIRGKGYILTFARHVEKSV</sequence>
<dbReference type="CDD" id="cd00383">
    <property type="entry name" value="trans_reg_C"/>
    <property type="match status" value="1"/>
</dbReference>
<evidence type="ECO:0000259" key="5">
    <source>
        <dbReference type="PROSITE" id="PS50006"/>
    </source>
</evidence>
<dbReference type="InterPro" id="IPR036388">
    <property type="entry name" value="WH-like_DNA-bd_sf"/>
</dbReference>
<keyword evidence="2 4" id="KW-0238">DNA-binding</keyword>
<feature type="DNA-binding region" description="OmpR/PhoB-type" evidence="4">
    <location>
        <begin position="117"/>
        <end position="222"/>
    </location>
</feature>
<evidence type="ECO:0000256" key="2">
    <source>
        <dbReference type="ARBA" id="ARBA00023125"/>
    </source>
</evidence>
<dbReference type="Pfam" id="PF00486">
    <property type="entry name" value="Trans_reg_C"/>
    <property type="match status" value="1"/>
</dbReference>
<dbReference type="SMART" id="SM00240">
    <property type="entry name" value="FHA"/>
    <property type="match status" value="1"/>
</dbReference>
<dbReference type="Pfam" id="PF00498">
    <property type="entry name" value="FHA"/>
    <property type="match status" value="1"/>
</dbReference>
<dbReference type="CDD" id="cd00060">
    <property type="entry name" value="FHA"/>
    <property type="match status" value="1"/>
</dbReference>
<proteinExistence type="predicted"/>
<dbReference type="SMART" id="SM00862">
    <property type="entry name" value="Trans_reg_C"/>
    <property type="match status" value="1"/>
</dbReference>
<evidence type="ECO:0000313" key="8">
    <source>
        <dbReference type="Proteomes" id="UP001589818"/>
    </source>
</evidence>
<dbReference type="SUPFAM" id="SSF46894">
    <property type="entry name" value="C-terminal effector domain of the bipartite response regulators"/>
    <property type="match status" value="1"/>
</dbReference>
<dbReference type="EMBL" id="JBHLVF010000003">
    <property type="protein sequence ID" value="MFC0389909.1"/>
    <property type="molecule type" value="Genomic_DNA"/>
</dbReference>
<organism evidence="7 8">
    <name type="scientific">Paenibacillus mendelii</name>
    <dbReference type="NCBI Taxonomy" id="206163"/>
    <lineage>
        <taxon>Bacteria</taxon>
        <taxon>Bacillati</taxon>
        <taxon>Bacillota</taxon>
        <taxon>Bacilli</taxon>
        <taxon>Bacillales</taxon>
        <taxon>Paenibacillaceae</taxon>
        <taxon>Paenibacillus</taxon>
    </lineage>
</organism>
<dbReference type="Gene3D" id="2.60.200.20">
    <property type="match status" value="1"/>
</dbReference>
<evidence type="ECO:0000256" key="3">
    <source>
        <dbReference type="ARBA" id="ARBA00023163"/>
    </source>
</evidence>
<feature type="domain" description="OmpR/PhoB-type" evidence="6">
    <location>
        <begin position="117"/>
        <end position="222"/>
    </location>
</feature>
<evidence type="ECO:0000256" key="1">
    <source>
        <dbReference type="ARBA" id="ARBA00023015"/>
    </source>
</evidence>
<reference evidence="7 8" key="1">
    <citation type="submission" date="2024-09" db="EMBL/GenBank/DDBJ databases">
        <authorList>
            <person name="Sun Q."/>
            <person name="Mori K."/>
        </authorList>
    </citation>
    <scope>NUCLEOTIDE SEQUENCE [LARGE SCALE GENOMIC DNA]</scope>
    <source>
        <strain evidence="7 8">CCM 4839</strain>
    </source>
</reference>